<evidence type="ECO:0000313" key="2">
    <source>
        <dbReference type="EMBL" id="KKN33664.1"/>
    </source>
</evidence>
<organism evidence="2">
    <name type="scientific">marine sediment metagenome</name>
    <dbReference type="NCBI Taxonomy" id="412755"/>
    <lineage>
        <taxon>unclassified sequences</taxon>
        <taxon>metagenomes</taxon>
        <taxon>ecological metagenomes</taxon>
    </lineage>
</organism>
<reference evidence="2" key="1">
    <citation type="journal article" date="2015" name="Nature">
        <title>Complex archaea that bridge the gap between prokaryotes and eukaryotes.</title>
        <authorList>
            <person name="Spang A."/>
            <person name="Saw J.H."/>
            <person name="Jorgensen S.L."/>
            <person name="Zaremba-Niedzwiedzka K."/>
            <person name="Martijn J."/>
            <person name="Lind A.E."/>
            <person name="van Eijk R."/>
            <person name="Schleper C."/>
            <person name="Guy L."/>
            <person name="Ettema T.J."/>
        </authorList>
    </citation>
    <scope>NUCLEOTIDE SEQUENCE</scope>
</reference>
<accession>A0A0F9PU28</accession>
<evidence type="ECO:0000256" key="1">
    <source>
        <dbReference type="SAM" id="MobiDB-lite"/>
    </source>
</evidence>
<sequence length="202" mass="24044">MSKSIKIPTKKEQILLEDKIKALREKYLGRFPELLEINSEQKSMDYKEDQNCRKCEYLKYGSTIEEVKNEISGVWKFCFANKENACYCCRVMGSGGLSRAMVEIPNPEKSLCTSYFLNTYISPYLVSILQKYRWKREIIEFKESELIRIEKEKQIALRKYDKEMNELDNTKISNENHRYSERNKSGKFGKEQPKSIEEEYYE</sequence>
<name>A0A0F9PU28_9ZZZZ</name>
<proteinExistence type="predicted"/>
<dbReference type="AlphaFoldDB" id="A0A0F9PU28"/>
<feature type="region of interest" description="Disordered" evidence="1">
    <location>
        <begin position="168"/>
        <end position="202"/>
    </location>
</feature>
<protein>
    <submittedName>
        <fullName evidence="2">Uncharacterized protein</fullName>
    </submittedName>
</protein>
<dbReference type="EMBL" id="LAZR01002161">
    <property type="protein sequence ID" value="KKN33664.1"/>
    <property type="molecule type" value="Genomic_DNA"/>
</dbReference>
<gene>
    <name evidence="2" type="ORF">LCGC14_0801570</name>
</gene>
<comment type="caution">
    <text evidence="2">The sequence shown here is derived from an EMBL/GenBank/DDBJ whole genome shotgun (WGS) entry which is preliminary data.</text>
</comment>